<dbReference type="InterPro" id="IPR041657">
    <property type="entry name" value="HTH_17"/>
</dbReference>
<dbReference type="InterPro" id="IPR009061">
    <property type="entry name" value="DNA-bd_dom_put_sf"/>
</dbReference>
<dbReference type="RefSeq" id="WP_052561290.1">
    <property type="nucleotide sequence ID" value="NZ_BAFN01000001.1"/>
</dbReference>
<keyword evidence="3" id="KW-1185">Reference proteome</keyword>
<dbReference type="Pfam" id="PF12728">
    <property type="entry name" value="HTH_17"/>
    <property type="match status" value="1"/>
</dbReference>
<evidence type="ECO:0000313" key="3">
    <source>
        <dbReference type="Proteomes" id="UP000032309"/>
    </source>
</evidence>
<evidence type="ECO:0000313" key="2">
    <source>
        <dbReference type="EMBL" id="GAN31562.1"/>
    </source>
</evidence>
<protein>
    <submittedName>
        <fullName evidence="2">Phosphotransferase system mannitol/fructose-specific IIA domain</fullName>
    </submittedName>
</protein>
<feature type="domain" description="Helix-turn-helix" evidence="1">
    <location>
        <begin position="13"/>
        <end position="62"/>
    </location>
</feature>
<accession>A0ABQ0JS55</accession>
<dbReference type="NCBIfam" id="TIGR01764">
    <property type="entry name" value="excise"/>
    <property type="match status" value="1"/>
</dbReference>
<sequence length="77" mass="9239">MVEFKTVEVRNCLLDITDLSQLLKVKESTLYQWTSQKRIPFIKVGNQIRFSLEQVEVYLRENTVTPKFNWFGREDIK</sequence>
<dbReference type="Proteomes" id="UP000032309">
    <property type="component" value="Unassembled WGS sequence"/>
</dbReference>
<dbReference type="SUPFAM" id="SSF46955">
    <property type="entry name" value="Putative DNA-binding domain"/>
    <property type="match status" value="1"/>
</dbReference>
<proteinExistence type="predicted"/>
<gene>
    <name evidence="2" type="ORF">BROSI_A0063</name>
</gene>
<comment type="caution">
    <text evidence="2">The sequence shown here is derived from an EMBL/GenBank/DDBJ whole genome shotgun (WGS) entry which is preliminary data.</text>
</comment>
<dbReference type="InterPro" id="IPR010093">
    <property type="entry name" value="SinI_DNA-bd"/>
</dbReference>
<organism evidence="2 3">
    <name type="scientific">Candidatus Brocadia sinica JPN1</name>
    <dbReference type="NCBI Taxonomy" id="1197129"/>
    <lineage>
        <taxon>Bacteria</taxon>
        <taxon>Pseudomonadati</taxon>
        <taxon>Planctomycetota</taxon>
        <taxon>Candidatus Brocadiia</taxon>
        <taxon>Candidatus Brocadiales</taxon>
        <taxon>Candidatus Brocadiaceae</taxon>
        <taxon>Candidatus Brocadia</taxon>
    </lineage>
</organism>
<reference evidence="3" key="1">
    <citation type="journal article" date="2015" name="Genome Announc.">
        <title>Draft Genome Sequence of an Anaerobic Ammonium-Oxidizing Bacterium, "Candidatus Brocadia sinica".</title>
        <authorList>
            <person name="Oshiki M."/>
            <person name="Shinyako-Hata K."/>
            <person name="Satoh H."/>
            <person name="Okabe S."/>
        </authorList>
    </citation>
    <scope>NUCLEOTIDE SEQUENCE [LARGE SCALE GENOMIC DNA]</scope>
    <source>
        <strain evidence="3">JPN1</strain>
    </source>
</reference>
<evidence type="ECO:0000259" key="1">
    <source>
        <dbReference type="Pfam" id="PF12728"/>
    </source>
</evidence>
<dbReference type="EMBL" id="BAFN01000001">
    <property type="protein sequence ID" value="GAN31562.1"/>
    <property type="molecule type" value="Genomic_DNA"/>
</dbReference>
<name>A0ABQ0JS55_9BACT</name>